<evidence type="ECO:0000256" key="2">
    <source>
        <dbReference type="ARBA" id="ARBA00023125"/>
    </source>
</evidence>
<sequence length="513" mass="58597">MDITLCKIVVVDDEMLVRQGIIHLLDWEGEGFQIVGEASNGREAFELIESQRPHIILTDIVMPVMDGEELIRLVKGMYPEIEVIVLSSFSEFEYVRSTFQSGVADYILKPRLEAASLLAVLKKTAQRIPVLQQVDWRNDKRQSADYILDKLVSGYPVEYEAEALQDIFPFPGYAVIVADIGDEAAAISRKEEWLENSIRSLLQAGGNPQSFRLLSTQDGHVRLLFNLPEDGREALIRMAEQVFTTGIRANMFLSLAVSRTFTELQELHTVYSQELMKLLDHRFFLPERCLLVDHGGEVQPGPVFDQEAFAAELNRQEFDQAFARLSAYVASMSGRRDTGVSEFKSFLCHSIFQIIGMLLQFHYEARALDDSKYEYFRSIHEAPHVAETEARLLQFLQDATECVTKNRGGTPAMQKILLYIDEHYSHQLTLTEVAREFHFNPSYLSNYFTLHNKEGFNEYLNRVRIGKACLLLKENPGLSISEISSLVGYSDHSYFTRVFRKLMNVSPSQYRKG</sequence>
<evidence type="ECO:0000313" key="8">
    <source>
        <dbReference type="Proteomes" id="UP000199050"/>
    </source>
</evidence>
<dbReference type="PRINTS" id="PR00032">
    <property type="entry name" value="HTHARAC"/>
</dbReference>
<evidence type="ECO:0000259" key="6">
    <source>
        <dbReference type="PROSITE" id="PS50110"/>
    </source>
</evidence>
<feature type="domain" description="Response regulatory" evidence="6">
    <location>
        <begin position="7"/>
        <end position="124"/>
    </location>
</feature>
<proteinExistence type="predicted"/>
<dbReference type="STRING" id="1174501.SAMN05216192_111107"/>
<dbReference type="PROSITE" id="PS01124">
    <property type="entry name" value="HTH_ARAC_FAMILY_2"/>
    <property type="match status" value="1"/>
</dbReference>
<dbReference type="Gene3D" id="1.10.10.60">
    <property type="entry name" value="Homeodomain-like"/>
    <property type="match status" value="2"/>
</dbReference>
<accession>A0A1G8QR36</accession>
<dbReference type="SUPFAM" id="SSF52172">
    <property type="entry name" value="CheY-like"/>
    <property type="match status" value="1"/>
</dbReference>
<dbReference type="InterPro" id="IPR009057">
    <property type="entry name" value="Homeodomain-like_sf"/>
</dbReference>
<dbReference type="PROSITE" id="PS00041">
    <property type="entry name" value="HTH_ARAC_FAMILY_1"/>
    <property type="match status" value="1"/>
</dbReference>
<gene>
    <name evidence="7" type="ORF">SAMN05216192_111107</name>
</gene>
<dbReference type="SUPFAM" id="SSF46689">
    <property type="entry name" value="Homeodomain-like"/>
    <property type="match status" value="2"/>
</dbReference>
<dbReference type="GO" id="GO:0000160">
    <property type="term" value="P:phosphorelay signal transduction system"/>
    <property type="evidence" value="ECO:0007669"/>
    <property type="project" value="InterPro"/>
</dbReference>
<evidence type="ECO:0000256" key="3">
    <source>
        <dbReference type="ARBA" id="ARBA00023163"/>
    </source>
</evidence>
<keyword evidence="2" id="KW-0238">DNA-binding</keyword>
<evidence type="ECO:0000313" key="7">
    <source>
        <dbReference type="EMBL" id="SDJ07192.1"/>
    </source>
</evidence>
<evidence type="ECO:0000256" key="4">
    <source>
        <dbReference type="PROSITE-ProRule" id="PRU00169"/>
    </source>
</evidence>
<dbReference type="InterPro" id="IPR018062">
    <property type="entry name" value="HTH_AraC-typ_CS"/>
</dbReference>
<dbReference type="InterPro" id="IPR011006">
    <property type="entry name" value="CheY-like_superfamily"/>
</dbReference>
<dbReference type="EMBL" id="FNDX01000011">
    <property type="protein sequence ID" value="SDJ07192.1"/>
    <property type="molecule type" value="Genomic_DNA"/>
</dbReference>
<feature type="domain" description="HTH araC/xylS-type" evidence="5">
    <location>
        <begin position="414"/>
        <end position="513"/>
    </location>
</feature>
<evidence type="ECO:0000259" key="5">
    <source>
        <dbReference type="PROSITE" id="PS01124"/>
    </source>
</evidence>
<dbReference type="GO" id="GO:0043565">
    <property type="term" value="F:sequence-specific DNA binding"/>
    <property type="evidence" value="ECO:0007669"/>
    <property type="project" value="InterPro"/>
</dbReference>
<dbReference type="InterPro" id="IPR018060">
    <property type="entry name" value="HTH_AraC"/>
</dbReference>
<feature type="modified residue" description="4-aspartylphosphate" evidence="4">
    <location>
        <position position="59"/>
    </location>
</feature>
<dbReference type="Proteomes" id="UP000199050">
    <property type="component" value="Unassembled WGS sequence"/>
</dbReference>
<organism evidence="7 8">
    <name type="scientific">Paenibacillus typhae</name>
    <dbReference type="NCBI Taxonomy" id="1174501"/>
    <lineage>
        <taxon>Bacteria</taxon>
        <taxon>Bacillati</taxon>
        <taxon>Bacillota</taxon>
        <taxon>Bacilli</taxon>
        <taxon>Bacillales</taxon>
        <taxon>Paenibacillaceae</taxon>
        <taxon>Paenibacillus</taxon>
    </lineage>
</organism>
<dbReference type="Pfam" id="PF00072">
    <property type="entry name" value="Response_reg"/>
    <property type="match status" value="1"/>
</dbReference>
<dbReference type="InterPro" id="IPR001789">
    <property type="entry name" value="Sig_transdc_resp-reg_receiver"/>
</dbReference>
<dbReference type="SMART" id="SM00448">
    <property type="entry name" value="REC"/>
    <property type="match status" value="1"/>
</dbReference>
<dbReference type="SMART" id="SM00342">
    <property type="entry name" value="HTH_ARAC"/>
    <property type="match status" value="1"/>
</dbReference>
<keyword evidence="8" id="KW-1185">Reference proteome</keyword>
<keyword evidence="1" id="KW-0805">Transcription regulation</keyword>
<reference evidence="8" key="1">
    <citation type="submission" date="2016-10" db="EMBL/GenBank/DDBJ databases">
        <authorList>
            <person name="Varghese N."/>
            <person name="Submissions S."/>
        </authorList>
    </citation>
    <scope>NUCLEOTIDE SEQUENCE [LARGE SCALE GENOMIC DNA]</scope>
    <source>
        <strain evidence="8">CGMCC 1.11012</strain>
    </source>
</reference>
<dbReference type="PROSITE" id="PS50110">
    <property type="entry name" value="RESPONSE_REGULATORY"/>
    <property type="match status" value="1"/>
</dbReference>
<dbReference type="RefSeq" id="WP_090714493.1">
    <property type="nucleotide sequence ID" value="NZ_FNDX01000011.1"/>
</dbReference>
<dbReference type="PANTHER" id="PTHR43280:SF28">
    <property type="entry name" value="HTH-TYPE TRANSCRIPTIONAL ACTIVATOR RHAS"/>
    <property type="match status" value="1"/>
</dbReference>
<dbReference type="PANTHER" id="PTHR43280">
    <property type="entry name" value="ARAC-FAMILY TRANSCRIPTIONAL REGULATOR"/>
    <property type="match status" value="1"/>
</dbReference>
<dbReference type="OrthoDB" id="342399at2"/>
<dbReference type="AlphaFoldDB" id="A0A1G8QR36"/>
<dbReference type="CDD" id="cd17536">
    <property type="entry name" value="REC_YesN-like"/>
    <property type="match status" value="1"/>
</dbReference>
<protein>
    <submittedName>
        <fullName evidence="7">Two-component system, response regulator YesN</fullName>
    </submittedName>
</protein>
<dbReference type="Gene3D" id="3.40.50.2300">
    <property type="match status" value="1"/>
</dbReference>
<keyword evidence="4" id="KW-0597">Phosphoprotein</keyword>
<name>A0A1G8QR36_9BACL</name>
<evidence type="ECO:0000256" key="1">
    <source>
        <dbReference type="ARBA" id="ARBA00023015"/>
    </source>
</evidence>
<dbReference type="InterPro" id="IPR020449">
    <property type="entry name" value="Tscrpt_reg_AraC-type_HTH"/>
</dbReference>
<dbReference type="Pfam" id="PF12833">
    <property type="entry name" value="HTH_18"/>
    <property type="match status" value="1"/>
</dbReference>
<keyword evidence="3" id="KW-0804">Transcription</keyword>
<dbReference type="GO" id="GO:0003700">
    <property type="term" value="F:DNA-binding transcription factor activity"/>
    <property type="evidence" value="ECO:0007669"/>
    <property type="project" value="InterPro"/>
</dbReference>